<dbReference type="EMBL" id="ML145164">
    <property type="protein sequence ID" value="TBU55672.1"/>
    <property type="molecule type" value="Genomic_DNA"/>
</dbReference>
<reference evidence="1 2" key="1">
    <citation type="submission" date="2019-01" db="EMBL/GenBank/DDBJ databases">
        <title>Draft genome sequences of three monokaryotic isolates of the white-rot basidiomycete fungus Dichomitus squalens.</title>
        <authorList>
            <consortium name="DOE Joint Genome Institute"/>
            <person name="Lopez S.C."/>
            <person name="Andreopoulos B."/>
            <person name="Pangilinan J."/>
            <person name="Lipzen A."/>
            <person name="Riley R."/>
            <person name="Ahrendt S."/>
            <person name="Ng V."/>
            <person name="Barry K."/>
            <person name="Daum C."/>
            <person name="Grigoriev I.V."/>
            <person name="Hilden K.S."/>
            <person name="Makela M.R."/>
            <person name="de Vries R.P."/>
        </authorList>
    </citation>
    <scope>NUCLEOTIDE SEQUENCE [LARGE SCALE GENOMIC DNA]</scope>
    <source>
        <strain evidence="1 2">CBS 464.89</strain>
    </source>
</reference>
<dbReference type="PROSITE" id="PS51257">
    <property type="entry name" value="PROKAR_LIPOPROTEIN"/>
    <property type="match status" value="1"/>
</dbReference>
<protein>
    <submittedName>
        <fullName evidence="1">Uncharacterized protein</fullName>
    </submittedName>
</protein>
<dbReference type="AlphaFoldDB" id="A0A4Q9PN43"/>
<accession>A0A4Q9PN43</accession>
<evidence type="ECO:0000313" key="2">
    <source>
        <dbReference type="Proteomes" id="UP000292082"/>
    </source>
</evidence>
<gene>
    <name evidence="1" type="ORF">BD310DRAFT_671837</name>
</gene>
<name>A0A4Q9PN43_9APHY</name>
<dbReference type="Proteomes" id="UP000292082">
    <property type="component" value="Unassembled WGS sequence"/>
</dbReference>
<evidence type="ECO:0000313" key="1">
    <source>
        <dbReference type="EMBL" id="TBU55672.1"/>
    </source>
</evidence>
<sequence>MSRGYQTNGSRSTLQDASSCLQSLMCGASGCDPKIDCGDLDGERWNCRRIGNRSRAEPFSFGLVEGGKDNNECGLCTLRCSTLSTRIGMEAHQCRLYMFQELARV</sequence>
<organism evidence="1 2">
    <name type="scientific">Dichomitus squalens</name>
    <dbReference type="NCBI Taxonomy" id="114155"/>
    <lineage>
        <taxon>Eukaryota</taxon>
        <taxon>Fungi</taxon>
        <taxon>Dikarya</taxon>
        <taxon>Basidiomycota</taxon>
        <taxon>Agaricomycotina</taxon>
        <taxon>Agaricomycetes</taxon>
        <taxon>Polyporales</taxon>
        <taxon>Polyporaceae</taxon>
        <taxon>Dichomitus</taxon>
    </lineage>
</organism>
<proteinExistence type="predicted"/>
<keyword evidence="2" id="KW-1185">Reference proteome</keyword>